<name>A0ACB9EI82_ARCLA</name>
<protein>
    <submittedName>
        <fullName evidence="1">Uncharacterized protein</fullName>
    </submittedName>
</protein>
<dbReference type="Proteomes" id="UP001055879">
    <property type="component" value="Linkage Group LG02"/>
</dbReference>
<reference evidence="2" key="1">
    <citation type="journal article" date="2022" name="Mol. Ecol. Resour.">
        <title>The genomes of chicory, endive, great burdock and yacon provide insights into Asteraceae palaeo-polyploidization history and plant inulin production.</title>
        <authorList>
            <person name="Fan W."/>
            <person name="Wang S."/>
            <person name="Wang H."/>
            <person name="Wang A."/>
            <person name="Jiang F."/>
            <person name="Liu H."/>
            <person name="Zhao H."/>
            <person name="Xu D."/>
            <person name="Zhang Y."/>
        </authorList>
    </citation>
    <scope>NUCLEOTIDE SEQUENCE [LARGE SCALE GENOMIC DNA]</scope>
    <source>
        <strain evidence="2">cv. Niubang</strain>
    </source>
</reference>
<gene>
    <name evidence="1" type="ORF">L6452_06003</name>
</gene>
<proteinExistence type="predicted"/>
<evidence type="ECO:0000313" key="1">
    <source>
        <dbReference type="EMBL" id="KAI3758440.1"/>
    </source>
</evidence>
<sequence>MPAFRYQYKDVSVNNMGAHVAGLSFMALEAGLVLNTHLDNVRRLVPTALAKEQEALARATEVEAKAKAVEDKREEYSVHLDDTLNHLEEASNEKEELRERLKATLGHASTDEAELETSKVHTTLMRRHLKGQNPLVSVEGELAFFLGSVGVKKDLDSEDEQELESGEEVSQGGDIKVASQQEQKQSKAP</sequence>
<comment type="caution">
    <text evidence="1">The sequence shown here is derived from an EMBL/GenBank/DDBJ whole genome shotgun (WGS) entry which is preliminary data.</text>
</comment>
<evidence type="ECO:0000313" key="2">
    <source>
        <dbReference type="Proteomes" id="UP001055879"/>
    </source>
</evidence>
<accession>A0ACB9EI82</accession>
<dbReference type="EMBL" id="CM042048">
    <property type="protein sequence ID" value="KAI3758440.1"/>
    <property type="molecule type" value="Genomic_DNA"/>
</dbReference>
<organism evidence="1 2">
    <name type="scientific">Arctium lappa</name>
    <name type="common">Greater burdock</name>
    <name type="synonym">Lappa major</name>
    <dbReference type="NCBI Taxonomy" id="4217"/>
    <lineage>
        <taxon>Eukaryota</taxon>
        <taxon>Viridiplantae</taxon>
        <taxon>Streptophyta</taxon>
        <taxon>Embryophyta</taxon>
        <taxon>Tracheophyta</taxon>
        <taxon>Spermatophyta</taxon>
        <taxon>Magnoliopsida</taxon>
        <taxon>eudicotyledons</taxon>
        <taxon>Gunneridae</taxon>
        <taxon>Pentapetalae</taxon>
        <taxon>asterids</taxon>
        <taxon>campanulids</taxon>
        <taxon>Asterales</taxon>
        <taxon>Asteraceae</taxon>
        <taxon>Carduoideae</taxon>
        <taxon>Cardueae</taxon>
        <taxon>Arctiinae</taxon>
        <taxon>Arctium</taxon>
    </lineage>
</organism>
<keyword evidence="2" id="KW-1185">Reference proteome</keyword>
<reference evidence="1 2" key="2">
    <citation type="journal article" date="2022" name="Mol. Ecol. Resour.">
        <title>The genomes of chicory, endive, great burdock and yacon provide insights into Asteraceae paleo-polyploidization history and plant inulin production.</title>
        <authorList>
            <person name="Fan W."/>
            <person name="Wang S."/>
            <person name="Wang H."/>
            <person name="Wang A."/>
            <person name="Jiang F."/>
            <person name="Liu H."/>
            <person name="Zhao H."/>
            <person name="Xu D."/>
            <person name="Zhang Y."/>
        </authorList>
    </citation>
    <scope>NUCLEOTIDE SEQUENCE [LARGE SCALE GENOMIC DNA]</scope>
    <source>
        <strain evidence="2">cv. Niubang</strain>
    </source>
</reference>